<comment type="caution">
    <text evidence="3">The sequence shown here is derived from an EMBL/GenBank/DDBJ whole genome shotgun (WGS) entry which is preliminary data.</text>
</comment>
<dbReference type="EC" id="2.4.-.-" evidence="3"/>
<dbReference type="RefSeq" id="WP_021583780.1">
    <property type="nucleotide sequence ID" value="NZ_AWET01000024.1"/>
</dbReference>
<dbReference type="InterPro" id="IPR028098">
    <property type="entry name" value="Glyco_trans_4-like_N"/>
</dbReference>
<name>U2MJ10_9BACT</name>
<evidence type="ECO:0000313" key="3">
    <source>
        <dbReference type="EMBL" id="ERK01650.1"/>
    </source>
</evidence>
<protein>
    <submittedName>
        <fullName evidence="3">Glycosyltransferase, group 1 family protein</fullName>
        <ecNumber evidence="3">2.4.-.-</ecNumber>
    </submittedName>
</protein>
<feature type="domain" description="Glycosyltransferase subfamily 4-like N-terminal" evidence="2">
    <location>
        <begin position="12"/>
        <end position="177"/>
    </location>
</feature>
<keyword evidence="3" id="KW-0328">Glycosyltransferase</keyword>
<evidence type="ECO:0000313" key="4">
    <source>
        <dbReference type="Proteomes" id="UP000016600"/>
    </source>
</evidence>
<evidence type="ECO:0000259" key="1">
    <source>
        <dbReference type="Pfam" id="PF00534"/>
    </source>
</evidence>
<dbReference type="PANTHER" id="PTHR12526:SF630">
    <property type="entry name" value="GLYCOSYLTRANSFERASE"/>
    <property type="match status" value="1"/>
</dbReference>
<dbReference type="Gene3D" id="3.40.50.2000">
    <property type="entry name" value="Glycogen Phosphorylase B"/>
    <property type="match status" value="2"/>
</dbReference>
<dbReference type="Proteomes" id="UP000016600">
    <property type="component" value="Unassembled WGS sequence"/>
</dbReference>
<feature type="domain" description="Glycosyl transferase family 1" evidence="1">
    <location>
        <begin position="195"/>
        <end position="339"/>
    </location>
</feature>
<keyword evidence="3" id="KW-0808">Transferase</keyword>
<accession>U2MJ10</accession>
<dbReference type="GO" id="GO:0016757">
    <property type="term" value="F:glycosyltransferase activity"/>
    <property type="evidence" value="ECO:0007669"/>
    <property type="project" value="UniProtKB-KW"/>
</dbReference>
<dbReference type="Pfam" id="PF00534">
    <property type="entry name" value="Glycos_transf_1"/>
    <property type="match status" value="1"/>
</dbReference>
<gene>
    <name evidence="3" type="ORF">HMPREF1218_1498</name>
</gene>
<dbReference type="AlphaFoldDB" id="U2MJ10"/>
<proteinExistence type="predicted"/>
<dbReference type="PANTHER" id="PTHR12526">
    <property type="entry name" value="GLYCOSYLTRANSFERASE"/>
    <property type="match status" value="1"/>
</dbReference>
<dbReference type="InterPro" id="IPR001296">
    <property type="entry name" value="Glyco_trans_1"/>
</dbReference>
<sequence length="367" mass="41837">MKILYVITSLLMGGAEKLVVDMIPRLKADGHTVDLAVFNGEDTPLMRKLCAEVPDVKIYNLGHGYYNPLYILKLVKIMRQYDIVHTHNSSPQLFVAIASVLCSVELCSTEHTTSNRKRGWKWYAPVESWMYGRYDRVICISKIAEQKLREYMGGAWLDDKSEKYNRILTINNGVDVEAIRNAQVDQTLVQAKECRTAILMVAGFREAKDQDTLIRALRLLGEQYEVWFAGIGVRMDLVKELSRELHVESRVRFLGLRTDIPNVLKAADIIVMSSHWEGLSLSNVEGMSAGKPFIASDVNGLREVTKGYGLLFPNEDEEALAGMIRRLHDDVDFYQEVAERCYLRAKEFDIGQMVDGYEQVYLQLLEN</sequence>
<dbReference type="Pfam" id="PF13439">
    <property type="entry name" value="Glyco_transf_4"/>
    <property type="match status" value="1"/>
</dbReference>
<dbReference type="SUPFAM" id="SSF53756">
    <property type="entry name" value="UDP-Glycosyltransferase/glycogen phosphorylase"/>
    <property type="match status" value="1"/>
</dbReference>
<dbReference type="EMBL" id="AWET01000024">
    <property type="protein sequence ID" value="ERK01650.1"/>
    <property type="molecule type" value="Genomic_DNA"/>
</dbReference>
<dbReference type="PATRIC" id="fig|1081904.3.peg.1153"/>
<evidence type="ECO:0000259" key="2">
    <source>
        <dbReference type="Pfam" id="PF13439"/>
    </source>
</evidence>
<keyword evidence="4" id="KW-1185">Reference proteome</keyword>
<organism evidence="3 4">
    <name type="scientific">Hoylesella pleuritidis F0068</name>
    <dbReference type="NCBI Taxonomy" id="1081904"/>
    <lineage>
        <taxon>Bacteria</taxon>
        <taxon>Pseudomonadati</taxon>
        <taxon>Bacteroidota</taxon>
        <taxon>Bacteroidia</taxon>
        <taxon>Bacteroidales</taxon>
        <taxon>Prevotellaceae</taxon>
        <taxon>Hoylesella</taxon>
    </lineage>
</organism>
<reference evidence="3 4" key="1">
    <citation type="submission" date="2013-08" db="EMBL/GenBank/DDBJ databases">
        <authorList>
            <person name="Durkin A.S."/>
            <person name="Haft D.R."/>
            <person name="McCorrison J."/>
            <person name="Torralba M."/>
            <person name="Gillis M."/>
            <person name="Haft D.H."/>
            <person name="Methe B."/>
            <person name="Sutton G."/>
            <person name="Nelson K.E."/>
        </authorList>
    </citation>
    <scope>NUCLEOTIDE SEQUENCE [LARGE SCALE GENOMIC DNA]</scope>
    <source>
        <strain evidence="3 4">F0068</strain>
    </source>
</reference>